<proteinExistence type="predicted"/>
<feature type="compositionally biased region" description="Basic and acidic residues" evidence="6">
    <location>
        <begin position="46"/>
        <end position="59"/>
    </location>
</feature>
<evidence type="ECO:0000256" key="2">
    <source>
        <dbReference type="ARBA" id="ARBA00004370"/>
    </source>
</evidence>
<feature type="domain" description="POP1 C-terminal" evidence="9">
    <location>
        <begin position="1195"/>
        <end position="1283"/>
    </location>
</feature>
<evidence type="ECO:0000256" key="3">
    <source>
        <dbReference type="ARBA" id="ARBA00022694"/>
    </source>
</evidence>
<keyword evidence="3" id="KW-0819">tRNA processing</keyword>
<dbReference type="InterPro" id="IPR018000">
    <property type="entry name" value="Neurotransmitter_ion_chnl_CS"/>
</dbReference>
<dbReference type="GO" id="GO:0016020">
    <property type="term" value="C:membrane"/>
    <property type="evidence" value="ECO:0007669"/>
    <property type="project" value="UniProtKB-SubCell"/>
</dbReference>
<sequence>MKSLRAFGLCEDVFMHDDEEAIVPDEEKTNEGGGWTEVQETNEDEQPNKEDKEEIVPDETIHEVAVGKGLSGALKLLKDRGTLKESIEWGGRNMDKKKSKLVGIVDDDEKETQKKREIRIERTDEFGRILTPKEAFRMISHKFHGKGPGKMKQEKRMKQYQEELKMKQMKSSDTPSLSVERMREAQARLQTPYLVLSGHVKPGTVGVLTYKCFVKARKPESEDVFMHDDEEAIVPDEEKTNEGGGWTEVQETNEDEQPNKEDKEEIVPDETIHEVAVGKGLSATDATTTRYATPRTTPRYAREIEIRRGGARGSQSGGSHAEQGGAPPRTVLEVLELSFDSIRRKHVAVISNLEVWLNKMVKLSSIALQASSGSTYLEGVIVARHGIGDESEDLAYPFQNSVLRRFSFYYLIDFVTMVAEGTKRPQISLPVLPTPRTINVQKYAESRALELQSLQSIIENRVNNDYRSQRNKRRRTSAFDNQIARKRCRRKRQKVGTVGKALAESGLEEDQLKKLSRRVRRRYELKNNPENGFCTSGDGTKRLRTHVWHAKRFTMTKLWGYHLPLCLQGSGKGSRAVLKRLKEGVLVHDASYYTAIQLEGPEDSLTSVLRSVLEPSPTTTHPENLENSSISGVTYGSAMLHQVGDLICPPIAPVTYMWQPTSQQNISTQLDEQNHYASFGQNGISNDSNKHRVELCEKLDKMKHGSSFRHLWVWIHASAFEEGFDNLKIACRKEMEKTGILINCFSLEGQLAKLELIGLGAFQLLQKILHPVGGDRKWLIFLLGFSISENKNSTTLKNGDSFSSCAMLPLNVKDPRELPWKRNVVPVEHISTKTSSDASETQGKELAERGGILEENKDLSSLSWSKLEDCQTNVDDLWYATTRRLRPPVEDSVISKEKHHERMVNFCLGDTDSGDAISSTKVQCSRSCPILLLKNDVKELSIGWSVILPLSWVKVFWIPLISNGAHAIGLQEKHWITCEMGLPIFPSDFPDCKAYSCLMEDKETAFNEKEELRPPSIRHLRVPIQPPWGIVRVTFDKMISSMKTPDLSTREDLTNSNSLPNPYPGSFKISNSDSWSSSFDGTVVRTGSMLTTFLHETKVGQLLLFPYAADGEARISKFINGELKLDPRYKSSDIYDHKPCFLRVHLRPFKEGCFEEGAVICAPNPSDIFLWTSSSERSEEGLQMSQSAMRLYFKEHSSGRWEMQIPDDSIASKSHRWPIGFVTTGSVQGSKSLVAEGFCEAVLLSHLREEQWKETPMKKRREIYVLVRNLRSTAYRLALASIVLEYKENDIGFL</sequence>
<dbReference type="Proteomes" id="UP000501690">
    <property type="component" value="Linkage Group LG9"/>
</dbReference>
<reference evidence="10 11" key="1">
    <citation type="submission" date="2019-04" db="EMBL/GenBank/DDBJ databases">
        <title>An improved genome assembly and genetic linkage map for asparagus bean, Vigna unguiculata ssp. sesquipedialis.</title>
        <authorList>
            <person name="Xia Q."/>
            <person name="Zhang R."/>
            <person name="Dong Y."/>
        </authorList>
    </citation>
    <scope>NUCLEOTIDE SEQUENCE [LARGE SCALE GENOMIC DNA]</scope>
    <source>
        <tissue evidence="10">Leaf</tissue>
    </source>
</reference>
<dbReference type="InterPro" id="IPR055079">
    <property type="entry name" value="POP1_C"/>
</dbReference>
<dbReference type="InterPro" id="IPR012590">
    <property type="entry name" value="POPLD_dom"/>
</dbReference>
<dbReference type="EMBL" id="CP039353">
    <property type="protein sequence ID" value="QCE06782.1"/>
    <property type="molecule type" value="Genomic_DNA"/>
</dbReference>
<organism evidence="10 11">
    <name type="scientific">Vigna unguiculata</name>
    <name type="common">Cowpea</name>
    <dbReference type="NCBI Taxonomy" id="3917"/>
    <lineage>
        <taxon>Eukaryota</taxon>
        <taxon>Viridiplantae</taxon>
        <taxon>Streptophyta</taxon>
        <taxon>Embryophyta</taxon>
        <taxon>Tracheophyta</taxon>
        <taxon>Spermatophyta</taxon>
        <taxon>Magnoliopsida</taxon>
        <taxon>eudicotyledons</taxon>
        <taxon>Gunneridae</taxon>
        <taxon>Pentapetalae</taxon>
        <taxon>rosids</taxon>
        <taxon>fabids</taxon>
        <taxon>Fabales</taxon>
        <taxon>Fabaceae</taxon>
        <taxon>Papilionoideae</taxon>
        <taxon>50 kb inversion clade</taxon>
        <taxon>NPAAA clade</taxon>
        <taxon>indigoferoid/millettioid clade</taxon>
        <taxon>Phaseoleae</taxon>
        <taxon>Vigna</taxon>
    </lineage>
</organism>
<dbReference type="InterPro" id="IPR005011">
    <property type="entry name" value="SNU66/SART1"/>
</dbReference>
<evidence type="ECO:0000259" key="7">
    <source>
        <dbReference type="Pfam" id="PF06978"/>
    </source>
</evidence>
<dbReference type="Pfam" id="PF06978">
    <property type="entry name" value="POP1_N"/>
    <property type="match status" value="1"/>
</dbReference>
<evidence type="ECO:0000259" key="8">
    <source>
        <dbReference type="Pfam" id="PF08170"/>
    </source>
</evidence>
<feature type="region of interest" description="Disordered" evidence="6">
    <location>
        <begin position="22"/>
        <end position="59"/>
    </location>
</feature>
<dbReference type="GO" id="GO:0001682">
    <property type="term" value="P:tRNA 5'-leader removal"/>
    <property type="evidence" value="ECO:0007669"/>
    <property type="project" value="InterPro"/>
</dbReference>
<dbReference type="InterPro" id="IPR039182">
    <property type="entry name" value="Pop1"/>
</dbReference>
<dbReference type="Pfam" id="PF03343">
    <property type="entry name" value="SART-1"/>
    <property type="match status" value="1"/>
</dbReference>
<name>A0A4D6N1D4_VIGUN</name>
<keyword evidence="11" id="KW-1185">Reference proteome</keyword>
<feature type="domain" description="POPLD" evidence="8">
    <location>
        <begin position="943"/>
        <end position="1018"/>
    </location>
</feature>
<dbReference type="PROSITE" id="PS00236">
    <property type="entry name" value="NEUROTR_ION_CHANNEL"/>
    <property type="match status" value="1"/>
</dbReference>
<keyword evidence="4" id="KW-0472">Membrane</keyword>
<comment type="subcellular location">
    <subcellularLocation>
        <location evidence="2">Membrane</location>
    </subcellularLocation>
    <subcellularLocation>
        <location evidence="1">Nucleus</location>
    </subcellularLocation>
</comment>
<feature type="domain" description="Pop1 N-terminal" evidence="7">
    <location>
        <begin position="467"/>
        <end position="600"/>
    </location>
</feature>
<dbReference type="GO" id="GO:0005655">
    <property type="term" value="C:nucleolar ribonuclease P complex"/>
    <property type="evidence" value="ECO:0007669"/>
    <property type="project" value="InterPro"/>
</dbReference>
<accession>A0A4D6N1D4</accession>
<gene>
    <name evidence="10" type="ORF">DEO72_LG9g1796</name>
</gene>
<evidence type="ECO:0000256" key="1">
    <source>
        <dbReference type="ARBA" id="ARBA00004123"/>
    </source>
</evidence>
<dbReference type="Pfam" id="PF08170">
    <property type="entry name" value="POPLD"/>
    <property type="match status" value="1"/>
</dbReference>
<evidence type="ECO:0000256" key="6">
    <source>
        <dbReference type="SAM" id="MobiDB-lite"/>
    </source>
</evidence>
<dbReference type="GO" id="GO:0000398">
    <property type="term" value="P:mRNA splicing, via spliceosome"/>
    <property type="evidence" value="ECO:0007669"/>
    <property type="project" value="InterPro"/>
</dbReference>
<feature type="region of interest" description="Disordered" evidence="6">
    <location>
        <begin position="307"/>
        <end position="327"/>
    </location>
</feature>
<dbReference type="Pfam" id="PF22770">
    <property type="entry name" value="POP1_C"/>
    <property type="match status" value="1"/>
</dbReference>
<dbReference type="PANTHER" id="PTHR22731:SF3">
    <property type="entry name" value="RIBONUCLEASES P_MRP PROTEIN SUBUNIT POP1"/>
    <property type="match status" value="1"/>
</dbReference>
<dbReference type="PANTHER" id="PTHR22731">
    <property type="entry name" value="RIBONUCLEASES P/MRP PROTEIN SUBUNIT POP1"/>
    <property type="match status" value="1"/>
</dbReference>
<keyword evidence="5" id="KW-0539">Nucleus</keyword>
<dbReference type="GO" id="GO:0000172">
    <property type="term" value="C:ribonuclease MRP complex"/>
    <property type="evidence" value="ECO:0007669"/>
    <property type="project" value="InterPro"/>
</dbReference>
<evidence type="ECO:0000259" key="9">
    <source>
        <dbReference type="Pfam" id="PF22770"/>
    </source>
</evidence>
<dbReference type="InterPro" id="IPR009723">
    <property type="entry name" value="Pop1_N"/>
</dbReference>
<evidence type="ECO:0000313" key="10">
    <source>
        <dbReference type="EMBL" id="QCE06782.1"/>
    </source>
</evidence>
<protein>
    <submittedName>
        <fullName evidence="10">Ribonuclease P/MRP protein subunit POP1</fullName>
    </submittedName>
</protein>
<feature type="region of interest" description="Disordered" evidence="6">
    <location>
        <begin position="237"/>
        <end position="264"/>
    </location>
</feature>
<evidence type="ECO:0000256" key="4">
    <source>
        <dbReference type="ARBA" id="ARBA00023136"/>
    </source>
</evidence>
<evidence type="ECO:0000313" key="11">
    <source>
        <dbReference type="Proteomes" id="UP000501690"/>
    </source>
</evidence>
<evidence type="ECO:0000256" key="5">
    <source>
        <dbReference type="ARBA" id="ARBA00023242"/>
    </source>
</evidence>